<accession>A0AAQ3SPZ5</accession>
<feature type="compositionally biased region" description="Polar residues" evidence="1">
    <location>
        <begin position="241"/>
        <end position="261"/>
    </location>
</feature>
<feature type="region of interest" description="Disordered" evidence="1">
    <location>
        <begin position="369"/>
        <end position="388"/>
    </location>
</feature>
<reference evidence="2 3" key="1">
    <citation type="submission" date="2024-02" db="EMBL/GenBank/DDBJ databases">
        <title>High-quality chromosome-scale genome assembly of Pensacola bahiagrass (Paspalum notatum Flugge var. saurae).</title>
        <authorList>
            <person name="Vega J.M."/>
            <person name="Podio M."/>
            <person name="Orjuela J."/>
            <person name="Siena L.A."/>
            <person name="Pessino S.C."/>
            <person name="Combes M.C."/>
            <person name="Mariac C."/>
            <person name="Albertini E."/>
            <person name="Pupilli F."/>
            <person name="Ortiz J.P.A."/>
            <person name="Leblanc O."/>
        </authorList>
    </citation>
    <scope>NUCLEOTIDE SEQUENCE [LARGE SCALE GENOMIC DNA]</scope>
    <source>
        <strain evidence="2">R1</strain>
        <tissue evidence="2">Leaf</tissue>
    </source>
</reference>
<organism evidence="2 3">
    <name type="scientific">Paspalum notatum var. saurae</name>
    <dbReference type="NCBI Taxonomy" id="547442"/>
    <lineage>
        <taxon>Eukaryota</taxon>
        <taxon>Viridiplantae</taxon>
        <taxon>Streptophyta</taxon>
        <taxon>Embryophyta</taxon>
        <taxon>Tracheophyta</taxon>
        <taxon>Spermatophyta</taxon>
        <taxon>Magnoliopsida</taxon>
        <taxon>Liliopsida</taxon>
        <taxon>Poales</taxon>
        <taxon>Poaceae</taxon>
        <taxon>PACMAD clade</taxon>
        <taxon>Panicoideae</taxon>
        <taxon>Andropogonodae</taxon>
        <taxon>Paspaleae</taxon>
        <taxon>Paspalinae</taxon>
        <taxon>Paspalum</taxon>
    </lineage>
</organism>
<gene>
    <name evidence="2" type="ORF">U9M48_008396</name>
</gene>
<protein>
    <submittedName>
        <fullName evidence="2">Uncharacterized protein</fullName>
    </submittedName>
</protein>
<feature type="compositionally biased region" description="Acidic residues" evidence="1">
    <location>
        <begin position="282"/>
        <end position="313"/>
    </location>
</feature>
<name>A0AAQ3SPZ5_PASNO</name>
<dbReference type="Proteomes" id="UP001341281">
    <property type="component" value="Chromosome 02"/>
</dbReference>
<dbReference type="AlphaFoldDB" id="A0AAQ3SPZ5"/>
<feature type="compositionally biased region" description="Basic and acidic residues" evidence="1">
    <location>
        <begin position="314"/>
        <end position="323"/>
    </location>
</feature>
<feature type="compositionally biased region" description="Polar residues" evidence="1">
    <location>
        <begin position="332"/>
        <end position="341"/>
    </location>
</feature>
<dbReference type="EMBL" id="CP144746">
    <property type="protein sequence ID" value="WVZ58089.1"/>
    <property type="molecule type" value="Genomic_DNA"/>
</dbReference>
<keyword evidence="3" id="KW-1185">Reference proteome</keyword>
<evidence type="ECO:0000313" key="3">
    <source>
        <dbReference type="Proteomes" id="UP001341281"/>
    </source>
</evidence>
<evidence type="ECO:0000256" key="1">
    <source>
        <dbReference type="SAM" id="MobiDB-lite"/>
    </source>
</evidence>
<proteinExistence type="predicted"/>
<evidence type="ECO:0000313" key="2">
    <source>
        <dbReference type="EMBL" id="WVZ58089.1"/>
    </source>
</evidence>
<sequence>MFSDRLAIQLHIPSRYYKMATDAAARRFRASPSSLIKLCKTMSQEQHERIGNEESGGLLDIACRKVPIDFACWLMVDCYDAETREFVQQERGMIPVNAEAVHNVLGLRRGDDRVRYEYGLDALNFINEAYQLQNGEAPKINTILQLIWNKEGADDEFFRSWLMLKGPGIRGHSLFRMDDITRFVSSWLHNGISLQIRTSDLSSFFSFLVSNKRKLSQALGEVCVGFTDLMGKFLDKVSEVNASSAPQSSHTAPESSNAQRQTKTKHQRTSTWQPHLEHNGDSEEDSEGDSDYVMESEEDSDTEKESEAEDYETKEESEAEETKVQNGDAGQGENNPVSANEGTDEYHIPLITRWRRIGKENNKEGHIPLMVVPPDKDNPPVTSNNSLEDKGKDVIARRAKLKLLWGRDGEDETCPNFSASKGYKAANDMMIGKQDVQDIGSSRKRDRPLDFTPPDINLMKFVECDDEQTPSKPQDDTTSKQAETFLHDESAYSNFFEQIDKSLLREIEDNAIRVINMKKSKERNIQASSSKRNNNTVVEPSELAARITPSAATDPSSVKLSVTPAYRPPNIMLKVPAVLRSPFLDTAPNRFKCSKLVCELYNAVCASGERSTRSTSFRITADYDCGFHMLLHAEYWDGHSVLNFEQGSC</sequence>
<feature type="region of interest" description="Disordered" evidence="1">
    <location>
        <begin position="241"/>
        <end position="344"/>
    </location>
</feature>